<evidence type="ECO:0000259" key="1">
    <source>
        <dbReference type="Pfam" id="PF13454"/>
    </source>
</evidence>
<reference evidence="2 3" key="1">
    <citation type="submission" date="2021-08" db="EMBL/GenBank/DDBJ databases">
        <title>Nocardioides bacterium WL0053 sp. nov., isolated from the sediment.</title>
        <authorList>
            <person name="Wang L."/>
            <person name="Zhang D."/>
            <person name="Zhang A."/>
        </authorList>
    </citation>
    <scope>NUCLEOTIDE SEQUENCE [LARGE SCALE GENOMIC DNA]</scope>
    <source>
        <strain evidence="2 3">WL0053</strain>
    </source>
</reference>
<dbReference type="EMBL" id="JAIEZQ010000001">
    <property type="protein sequence ID" value="MBY9073978.1"/>
    <property type="molecule type" value="Genomic_DNA"/>
</dbReference>
<comment type="caution">
    <text evidence="2">The sequence shown here is derived from an EMBL/GenBank/DDBJ whole genome shotgun (WGS) entry which is preliminary data.</text>
</comment>
<gene>
    <name evidence="2" type="ORF">K1X13_03995</name>
</gene>
<dbReference type="InterPro" id="IPR052189">
    <property type="entry name" value="L-asp_N-monooxygenase_NS-form"/>
</dbReference>
<organism evidence="2 3">
    <name type="scientific">Nocardioides jiangsuensis</name>
    <dbReference type="NCBI Taxonomy" id="2866161"/>
    <lineage>
        <taxon>Bacteria</taxon>
        <taxon>Bacillati</taxon>
        <taxon>Actinomycetota</taxon>
        <taxon>Actinomycetes</taxon>
        <taxon>Propionibacteriales</taxon>
        <taxon>Nocardioidaceae</taxon>
        <taxon>Nocardioides</taxon>
    </lineage>
</organism>
<dbReference type="Proteomes" id="UP000754710">
    <property type="component" value="Unassembled WGS sequence"/>
</dbReference>
<dbReference type="InterPro" id="IPR038732">
    <property type="entry name" value="HpyO/CreE_NAD-binding"/>
</dbReference>
<dbReference type="InterPro" id="IPR036188">
    <property type="entry name" value="FAD/NAD-bd_sf"/>
</dbReference>
<dbReference type="PRINTS" id="PR00411">
    <property type="entry name" value="PNDRDTASEI"/>
</dbReference>
<dbReference type="PANTHER" id="PTHR40254">
    <property type="entry name" value="BLR0577 PROTEIN"/>
    <property type="match status" value="1"/>
</dbReference>
<dbReference type="Pfam" id="PF13454">
    <property type="entry name" value="NAD_binding_9"/>
    <property type="match status" value="1"/>
</dbReference>
<name>A0ABS7RG11_9ACTN</name>
<proteinExistence type="predicted"/>
<accession>A0ABS7RG11</accession>
<sequence length="439" mass="46032">MSEHRVLIVGGGAAGVLLAVALLEAAAAAGADPVAVTLVERRAEVGPGLAYSTTSSQHLLNNTAGCMSGVSGDPDHFVRWLRARGHDAGGDDYVPRGWYGDYLTDLLAAAHVPDGSGLEVVHGEAIDLVEDAAGVTLALGDGRTLRADRAVLAVGNPPPHRRTTDLADVVVNDPWAPDALDGIGPASRVLLVGTGLTMVDVALTLARDESAPAMTAASRHGLLPRRHRRVPVRPHPVGLAAEVTLPDLLARVRGAVARAEGDGADWRGVVDGMRPRLQGIWQALGEDDRRRFLRHVARRWEVVRHRMAPGVADRLDALRAAGTLTVTTIGELAASGERPSFTHVVNCTGPQPVSAPGWSMLVDQLVHRGTARPDVLGLGLDADPDGALLSETGRASDRVFALGYARRGTDWECTAVPEIRAHADALAALLSSLGARVAA</sequence>
<protein>
    <submittedName>
        <fullName evidence="2">FAD/NAD(P)-binding protein</fullName>
    </submittedName>
</protein>
<feature type="domain" description="FAD-dependent urate hydroxylase HpyO/Asp monooxygenase CreE-like FAD/NAD(P)-binding" evidence="1">
    <location>
        <begin position="8"/>
        <end position="156"/>
    </location>
</feature>
<dbReference type="PANTHER" id="PTHR40254:SF1">
    <property type="entry name" value="BLR0577 PROTEIN"/>
    <property type="match status" value="1"/>
</dbReference>
<dbReference type="Gene3D" id="3.50.50.60">
    <property type="entry name" value="FAD/NAD(P)-binding domain"/>
    <property type="match status" value="1"/>
</dbReference>
<dbReference type="RefSeq" id="WP_221023713.1">
    <property type="nucleotide sequence ID" value="NZ_JAIEZQ010000001.1"/>
</dbReference>
<evidence type="ECO:0000313" key="2">
    <source>
        <dbReference type="EMBL" id="MBY9073978.1"/>
    </source>
</evidence>
<evidence type="ECO:0000313" key="3">
    <source>
        <dbReference type="Proteomes" id="UP000754710"/>
    </source>
</evidence>
<keyword evidence="3" id="KW-1185">Reference proteome</keyword>
<dbReference type="SUPFAM" id="SSF51905">
    <property type="entry name" value="FAD/NAD(P)-binding domain"/>
    <property type="match status" value="1"/>
</dbReference>
<dbReference type="PRINTS" id="PR00368">
    <property type="entry name" value="FADPNR"/>
</dbReference>